<proteinExistence type="predicted"/>
<organism evidence="1 2">
    <name type="scientific">Pseudoalteromonas holothuriae</name>
    <dbReference type="NCBI Taxonomy" id="2963714"/>
    <lineage>
        <taxon>Bacteria</taxon>
        <taxon>Pseudomonadati</taxon>
        <taxon>Pseudomonadota</taxon>
        <taxon>Gammaproteobacteria</taxon>
        <taxon>Alteromonadales</taxon>
        <taxon>Pseudoalteromonadaceae</taxon>
        <taxon>Pseudoalteromonas</taxon>
    </lineage>
</organism>
<keyword evidence="2" id="KW-1185">Reference proteome</keyword>
<accession>A0A9W4VTB8</accession>
<gene>
    <name evidence="1" type="ORF">PSECIP111854_03038</name>
</gene>
<reference evidence="1" key="1">
    <citation type="submission" date="2022-07" db="EMBL/GenBank/DDBJ databases">
        <authorList>
            <person name="Criscuolo A."/>
        </authorList>
    </citation>
    <scope>NUCLEOTIDE SEQUENCE</scope>
    <source>
        <strain evidence="1">CIP111854</strain>
    </source>
</reference>
<dbReference type="AlphaFoldDB" id="A0A9W4VTB8"/>
<dbReference type="Proteomes" id="UP001152467">
    <property type="component" value="Unassembled WGS sequence"/>
</dbReference>
<evidence type="ECO:0000313" key="2">
    <source>
        <dbReference type="Proteomes" id="UP001152467"/>
    </source>
</evidence>
<dbReference type="EMBL" id="CAMAPC010000013">
    <property type="protein sequence ID" value="CAH9062561.1"/>
    <property type="molecule type" value="Genomic_DNA"/>
</dbReference>
<name>A0A9W4VTB8_9GAMM</name>
<protein>
    <submittedName>
        <fullName evidence="1">Uncharacterized protein</fullName>
    </submittedName>
</protein>
<sequence>MMCSCFCLLPFVLLPLLTQLMQISLEGKTSIRYFHLEVTLLGMRKQNEIMEP</sequence>
<evidence type="ECO:0000313" key="1">
    <source>
        <dbReference type="EMBL" id="CAH9062561.1"/>
    </source>
</evidence>
<comment type="caution">
    <text evidence="1">The sequence shown here is derived from an EMBL/GenBank/DDBJ whole genome shotgun (WGS) entry which is preliminary data.</text>
</comment>